<protein>
    <submittedName>
        <fullName evidence="1">DUF5085 family protein</fullName>
    </submittedName>
</protein>
<dbReference type="InterPro" id="IPR031664">
    <property type="entry name" value="DUF5085"/>
</dbReference>
<dbReference type="AlphaFoldDB" id="A0A4V3WDW6"/>
<gene>
    <name evidence="1" type="ORF">E6C55_27050</name>
</gene>
<keyword evidence="2" id="KW-1185">Reference proteome</keyword>
<sequence>MVNPSDSIRHTNVLSKRYRFHYTEMERALEQFTSEVDRLQASPKAPLFYSLNNVPMDEFMNVEFFLPVQEDRVDVRDDMIFHSYFSVEDMISCSIHTHIEAYTEVAYRILLEYIKQKELLQATPVFHVLSGDRTLPYLSLKIGVQPKSE</sequence>
<comment type="caution">
    <text evidence="1">The sequence shown here is derived from an EMBL/GenBank/DDBJ whole genome shotgun (WGS) entry which is preliminary data.</text>
</comment>
<organism evidence="1 2">
    <name type="scientific">Cohnella fermenti</name>
    <dbReference type="NCBI Taxonomy" id="2565925"/>
    <lineage>
        <taxon>Bacteria</taxon>
        <taxon>Bacillati</taxon>
        <taxon>Bacillota</taxon>
        <taxon>Bacilli</taxon>
        <taxon>Bacillales</taxon>
        <taxon>Paenibacillaceae</taxon>
        <taxon>Cohnella</taxon>
    </lineage>
</organism>
<dbReference type="Proteomes" id="UP000310636">
    <property type="component" value="Unassembled WGS sequence"/>
</dbReference>
<evidence type="ECO:0000313" key="2">
    <source>
        <dbReference type="Proteomes" id="UP000310636"/>
    </source>
</evidence>
<name>A0A4V3WDW6_9BACL</name>
<dbReference type="EMBL" id="SSOB01000047">
    <property type="protein sequence ID" value="THF73930.1"/>
    <property type="molecule type" value="Genomic_DNA"/>
</dbReference>
<dbReference type="RefSeq" id="WP_136372963.1">
    <property type="nucleotide sequence ID" value="NZ_SSOB01000047.1"/>
</dbReference>
<dbReference type="OrthoDB" id="2620258at2"/>
<accession>A0A4V3WDW6</accession>
<dbReference type="Pfam" id="PF16895">
    <property type="entry name" value="DUF5085"/>
    <property type="match status" value="1"/>
</dbReference>
<proteinExistence type="predicted"/>
<evidence type="ECO:0000313" key="1">
    <source>
        <dbReference type="EMBL" id="THF73930.1"/>
    </source>
</evidence>
<reference evidence="1 2" key="1">
    <citation type="submission" date="2019-04" db="EMBL/GenBank/DDBJ databases">
        <title>Cohnella sp. nov. isolated from preserved vegetables.</title>
        <authorList>
            <person name="Lin S.-Y."/>
            <person name="Hung M.-H."/>
            <person name="Young C.-C."/>
        </authorList>
    </citation>
    <scope>NUCLEOTIDE SEQUENCE [LARGE SCALE GENOMIC DNA]</scope>
    <source>
        <strain evidence="1 2">CC-MHH1044</strain>
    </source>
</reference>